<dbReference type="RefSeq" id="WP_137667901.1">
    <property type="nucleotide sequence ID" value="NZ_BJCE01000100.1"/>
</dbReference>
<dbReference type="NCBIfam" id="TIGR00413">
    <property type="entry name" value="rlpA"/>
    <property type="match status" value="1"/>
</dbReference>
<dbReference type="GO" id="GO:0071555">
    <property type="term" value="P:cell wall organization"/>
    <property type="evidence" value="ECO:0007669"/>
    <property type="project" value="UniProtKB-KW"/>
</dbReference>
<evidence type="ECO:0000256" key="1">
    <source>
        <dbReference type="ARBA" id="ARBA00023239"/>
    </source>
</evidence>
<dbReference type="PANTHER" id="PTHR34183">
    <property type="entry name" value="ENDOLYTIC PEPTIDOGLYCAN TRANSGLYCOSYLASE RLPA"/>
    <property type="match status" value="1"/>
</dbReference>
<dbReference type="InterPro" id="IPR012997">
    <property type="entry name" value="RplA"/>
</dbReference>
<evidence type="ECO:0000256" key="3">
    <source>
        <dbReference type="HAMAP-Rule" id="MF_02071"/>
    </source>
</evidence>
<comment type="similarity">
    <text evidence="3 4">Belongs to the RlpA family.</text>
</comment>
<dbReference type="HAMAP" id="MF_02071">
    <property type="entry name" value="RlpA"/>
    <property type="match status" value="1"/>
</dbReference>
<evidence type="ECO:0000256" key="2">
    <source>
        <dbReference type="ARBA" id="ARBA00023316"/>
    </source>
</evidence>
<proteinExistence type="inferred from homology"/>
<dbReference type="PANTHER" id="PTHR34183:SF8">
    <property type="entry name" value="ENDOLYTIC PEPTIDOGLYCAN TRANSGLYCOSYLASE RLPA-RELATED"/>
    <property type="match status" value="1"/>
</dbReference>
<feature type="chain" id="PRO_5019873577" description="Probable endolytic peptidoglycan transglycosylase RlpA" evidence="3">
    <location>
        <begin position="24"/>
        <end position="368"/>
    </location>
</feature>
<feature type="signal peptide" evidence="3">
    <location>
        <begin position="1"/>
        <end position="23"/>
    </location>
</feature>
<organism evidence="6 7">
    <name type="scientific">Sphaerospermopsis reniformis</name>
    <dbReference type="NCBI Taxonomy" id="531300"/>
    <lineage>
        <taxon>Bacteria</taxon>
        <taxon>Bacillati</taxon>
        <taxon>Cyanobacteriota</taxon>
        <taxon>Cyanophyceae</taxon>
        <taxon>Nostocales</taxon>
        <taxon>Aphanizomenonaceae</taxon>
        <taxon>Sphaerospermopsis</taxon>
    </lineage>
</organism>
<reference evidence="7" key="1">
    <citation type="submission" date="2019-02" db="EMBL/GenBank/DDBJ databases">
        <title>Draft genome sequence of Sphaerospermopsis reniformis NIES-1949.</title>
        <authorList>
            <person name="Yamaguchi H."/>
            <person name="Suzuki S."/>
            <person name="Kawachi M."/>
        </authorList>
    </citation>
    <scope>NUCLEOTIDE SEQUENCE [LARGE SCALE GENOMIC DNA]</scope>
    <source>
        <strain evidence="7">NIES-1949</strain>
    </source>
</reference>
<dbReference type="InterPro" id="IPR009009">
    <property type="entry name" value="RlpA-like_DPBB"/>
</dbReference>
<dbReference type="EMBL" id="BJCE01000100">
    <property type="protein sequence ID" value="GCL37837.1"/>
    <property type="molecule type" value="Genomic_DNA"/>
</dbReference>
<gene>
    <name evidence="3" type="primary">rlpA</name>
    <name evidence="6" type="ORF">SR1949_29490</name>
</gene>
<dbReference type="SUPFAM" id="SSF50685">
    <property type="entry name" value="Barwin-like endoglucanases"/>
    <property type="match status" value="1"/>
</dbReference>
<keyword evidence="7" id="KW-1185">Reference proteome</keyword>
<name>A0A479ZZ84_9CYAN</name>
<evidence type="ECO:0000259" key="5">
    <source>
        <dbReference type="Pfam" id="PF03330"/>
    </source>
</evidence>
<comment type="function">
    <text evidence="3">Lytic transglycosylase with a strong preference for naked glycan strands that lack stem peptides.</text>
</comment>
<comment type="caution">
    <text evidence="6">The sequence shown here is derived from an EMBL/GenBank/DDBJ whole genome shotgun (WGS) entry which is preliminary data.</text>
</comment>
<dbReference type="Proteomes" id="UP000300142">
    <property type="component" value="Unassembled WGS sequence"/>
</dbReference>
<keyword evidence="6" id="KW-0449">Lipoprotein</keyword>
<keyword evidence="1 3" id="KW-0456">Lyase</keyword>
<keyword evidence="3" id="KW-0732">Signal</keyword>
<evidence type="ECO:0000256" key="4">
    <source>
        <dbReference type="RuleBase" id="RU003495"/>
    </source>
</evidence>
<dbReference type="CDD" id="cd22268">
    <property type="entry name" value="DPBB_RlpA-like"/>
    <property type="match status" value="1"/>
</dbReference>
<dbReference type="GO" id="GO:0000270">
    <property type="term" value="P:peptidoglycan metabolic process"/>
    <property type="evidence" value="ECO:0007669"/>
    <property type="project" value="UniProtKB-UniRule"/>
</dbReference>
<feature type="domain" description="RlpA-like protein double-psi beta-barrel" evidence="5">
    <location>
        <begin position="275"/>
        <end position="363"/>
    </location>
</feature>
<evidence type="ECO:0000313" key="6">
    <source>
        <dbReference type="EMBL" id="GCL37837.1"/>
    </source>
</evidence>
<keyword evidence="2 3" id="KW-0961">Cell wall biogenesis/degradation</keyword>
<evidence type="ECO:0000313" key="7">
    <source>
        <dbReference type="Proteomes" id="UP000300142"/>
    </source>
</evidence>
<protein>
    <recommendedName>
        <fullName evidence="3">Probable endolytic peptidoglycan transglycosylase RlpA</fullName>
        <ecNumber evidence="3">4.2.2.-</ecNumber>
    </recommendedName>
</protein>
<sequence precursor="true">MNQRHLWTTVAVFLSVLSVPAVGRTQTTKGNSPTTQASAVADAVKVGEYQSPTQENTLDAVNTQIHPHSVEGRQAATLYIRNIPVLTFLGSNPVKSAETKVGTIGNSQGVKSYIPAASNSAKVASVGSVMDVSKSPSSIIADDPVHRASLLASKINQLMREDADASKIIVSWKTGEKSPVNHNKAQDKGFSVEQQPDSYTIKINGKELVEINESTQLSDTTNNLAQDALQATNRLRRLIGQASPISEIANLPPRTTISMPKLPQQVAGRIKFNFQGIASWYGYDWAGRKTANGERYNPEGMTAAHRSLPMGTKVRVTNTRNGKSVVVRINDRGPYIGGRVIDLSLGAARILGMMSSGLAPVRIEVLGR</sequence>
<dbReference type="Pfam" id="PF03330">
    <property type="entry name" value="DPBB_1"/>
    <property type="match status" value="1"/>
</dbReference>
<accession>A0A479ZZ84</accession>
<dbReference type="InterPro" id="IPR036908">
    <property type="entry name" value="RlpA-like_sf"/>
</dbReference>
<dbReference type="InterPro" id="IPR034718">
    <property type="entry name" value="RlpA"/>
</dbReference>
<dbReference type="GO" id="GO:0008932">
    <property type="term" value="F:lytic endotransglycosylase activity"/>
    <property type="evidence" value="ECO:0007669"/>
    <property type="project" value="UniProtKB-UniRule"/>
</dbReference>
<dbReference type="EC" id="4.2.2.-" evidence="3"/>
<dbReference type="AlphaFoldDB" id="A0A479ZZ84"/>
<dbReference type="Gene3D" id="2.40.40.10">
    <property type="entry name" value="RlpA-like domain"/>
    <property type="match status" value="1"/>
</dbReference>